<name>A0A841AT55_9PSEU</name>
<reference evidence="1 2" key="1">
    <citation type="submission" date="2020-08" db="EMBL/GenBank/DDBJ databases">
        <title>Sequencing the genomes of 1000 actinobacteria strains.</title>
        <authorList>
            <person name="Klenk H.-P."/>
        </authorList>
    </citation>
    <scope>NUCLEOTIDE SEQUENCE [LARGE SCALE GENOMIC DNA]</scope>
    <source>
        <strain evidence="1 2">DSM 45272</strain>
    </source>
</reference>
<keyword evidence="2" id="KW-1185">Reference proteome</keyword>
<evidence type="ECO:0000313" key="2">
    <source>
        <dbReference type="Proteomes" id="UP000580861"/>
    </source>
</evidence>
<proteinExistence type="predicted"/>
<comment type="caution">
    <text evidence="1">The sequence shown here is derived from an EMBL/GenBank/DDBJ whole genome shotgun (WGS) entry which is preliminary data.</text>
</comment>
<gene>
    <name evidence="1" type="ORF">HDA45_001153</name>
</gene>
<dbReference type="AlphaFoldDB" id="A0A841AT55"/>
<dbReference type="EMBL" id="JACHMX010000001">
    <property type="protein sequence ID" value="MBB5851066.1"/>
    <property type="molecule type" value="Genomic_DNA"/>
</dbReference>
<accession>A0A841AT55</accession>
<sequence>MSAGTLTVLLPLLTLLLGGMIGALSGLVLENRKQANGIATKVIETYLELRKQLCEEISQLASLHIGSLPSADELSRKRDAISTLHYRYYDFMPKRVLQEINCLYACLGDRENRLWVIRDNELRLADDNEILAMIEDISVVDNFKYYALIPLESDDRDTRRAASINYQARRVLRVVNQDLTIRALVKGARSLRK</sequence>
<dbReference type="RefSeq" id="WP_184892541.1">
    <property type="nucleotide sequence ID" value="NZ_JACHMX010000001.1"/>
</dbReference>
<protein>
    <submittedName>
        <fullName evidence="1">Uncharacterized protein</fullName>
    </submittedName>
</protein>
<organism evidence="1 2">
    <name type="scientific">Amycolatopsis umgeniensis</name>
    <dbReference type="NCBI Taxonomy" id="336628"/>
    <lineage>
        <taxon>Bacteria</taxon>
        <taxon>Bacillati</taxon>
        <taxon>Actinomycetota</taxon>
        <taxon>Actinomycetes</taxon>
        <taxon>Pseudonocardiales</taxon>
        <taxon>Pseudonocardiaceae</taxon>
        <taxon>Amycolatopsis</taxon>
    </lineage>
</organism>
<dbReference type="Proteomes" id="UP000580861">
    <property type="component" value="Unassembled WGS sequence"/>
</dbReference>
<evidence type="ECO:0000313" key="1">
    <source>
        <dbReference type="EMBL" id="MBB5851066.1"/>
    </source>
</evidence>